<evidence type="ECO:0000256" key="1">
    <source>
        <dbReference type="ARBA" id="ARBA00023054"/>
    </source>
</evidence>
<organism evidence="4">
    <name type="scientific">Culex pipiens</name>
    <name type="common">House mosquito</name>
    <dbReference type="NCBI Taxonomy" id="7175"/>
    <lineage>
        <taxon>Eukaryota</taxon>
        <taxon>Metazoa</taxon>
        <taxon>Ecdysozoa</taxon>
        <taxon>Arthropoda</taxon>
        <taxon>Hexapoda</taxon>
        <taxon>Insecta</taxon>
        <taxon>Pterygota</taxon>
        <taxon>Neoptera</taxon>
        <taxon>Endopterygota</taxon>
        <taxon>Diptera</taxon>
        <taxon>Nematocera</taxon>
        <taxon>Culicoidea</taxon>
        <taxon>Culicidae</taxon>
        <taxon>Culicinae</taxon>
        <taxon>Culicini</taxon>
        <taxon>Culex</taxon>
        <taxon>Culex</taxon>
    </lineage>
</organism>
<dbReference type="EMBL" id="HBUE01231002">
    <property type="protein sequence ID" value="CAG6544883.1"/>
    <property type="molecule type" value="Transcribed_RNA"/>
</dbReference>
<dbReference type="EMBL" id="HBUE01231006">
    <property type="protein sequence ID" value="CAG6544887.1"/>
    <property type="molecule type" value="Transcribed_RNA"/>
</dbReference>
<dbReference type="EMBL" id="HBUE01337808">
    <property type="protein sequence ID" value="CAG6597025.1"/>
    <property type="molecule type" value="Transcribed_RNA"/>
</dbReference>
<evidence type="ECO:0000259" key="3">
    <source>
        <dbReference type="Pfam" id="PF13863"/>
    </source>
</evidence>
<dbReference type="EMBL" id="HBUE01337807">
    <property type="protein sequence ID" value="CAG6597024.1"/>
    <property type="molecule type" value="Transcribed_RNA"/>
</dbReference>
<dbReference type="EMBL" id="HBUE01337804">
    <property type="protein sequence ID" value="CAG6597021.1"/>
    <property type="molecule type" value="Transcribed_RNA"/>
</dbReference>
<keyword evidence="1 2" id="KW-0175">Coiled coil</keyword>
<feature type="domain" description="DUF4200" evidence="3">
    <location>
        <begin position="55"/>
        <end position="170"/>
    </location>
</feature>
<dbReference type="GO" id="GO:0005856">
    <property type="term" value="C:cytoskeleton"/>
    <property type="evidence" value="ECO:0007669"/>
    <property type="project" value="UniProtKB-ARBA"/>
</dbReference>
<evidence type="ECO:0000256" key="2">
    <source>
        <dbReference type="SAM" id="Coils"/>
    </source>
</evidence>
<proteinExistence type="predicted"/>
<protein>
    <submittedName>
        <fullName evidence="4">Coiled-coil domain-containing protein 42 homolog</fullName>
    </submittedName>
</protein>
<dbReference type="InterPro" id="IPR051147">
    <property type="entry name" value="CFAP_domain-containing"/>
</dbReference>
<evidence type="ECO:0000313" key="4">
    <source>
        <dbReference type="EMBL" id="CAG6597025.1"/>
    </source>
</evidence>
<dbReference type="PANTHER" id="PTHR21683">
    <property type="entry name" value="COILED-COIL DOMAIN-CONTAINING PROTEIN 42 LIKE-2-LIKE-RELATED"/>
    <property type="match status" value="1"/>
</dbReference>
<accession>A0A8D8PD09</accession>
<reference evidence="4" key="1">
    <citation type="submission" date="2021-05" db="EMBL/GenBank/DDBJ databases">
        <authorList>
            <person name="Alioto T."/>
            <person name="Alioto T."/>
            <person name="Gomez Garrido J."/>
        </authorList>
    </citation>
    <scope>NUCLEOTIDE SEQUENCE</scope>
</reference>
<dbReference type="Pfam" id="PF13863">
    <property type="entry name" value="DUF4200"/>
    <property type="match status" value="1"/>
</dbReference>
<feature type="coiled-coil region" evidence="2">
    <location>
        <begin position="197"/>
        <end position="245"/>
    </location>
</feature>
<dbReference type="InterPro" id="IPR025252">
    <property type="entry name" value="DUF4200"/>
</dbReference>
<dbReference type="PANTHER" id="PTHR21683:SF2">
    <property type="entry name" value="COILED-COIL DOMAIN-CONTAINING PROTEIN 42 LIKE-2-LIKE"/>
    <property type="match status" value="1"/>
</dbReference>
<sequence length="354" mass="41515">MPRVHPTTKLGVYGQYDLNPEKAVTLYTKSKLQNKFYIKTPNWDVARLSFELKGIQSNREYEEVTKEQNRMRAHSYDQFRLNEMRLANAEKLLRLLWDDFVEVNDFLKDCEAKENESYETMDVEKKKQSHYHEEIGKLDSDLSFLNKFIHEYDKTVDEYKIFEEVLVQTIHTSVIFENINDLMKRCDSLLLAQVEISENEQQKIQEIECIRENLLESTKSALHIVTGLNNDLSRLQGRYMNALEECLKWEKSITVTKNFMTRNEMTTNCMLDAINHLYILISKRRGGPCKYVRGDVERQLDFIKEEAGIMQEIHSIAHKKLAKDDLSLIAEKGSIKTKPIIFPAKTKGFRKIAQ</sequence>
<name>A0A8D8PD09_CULPI</name>
<dbReference type="AlphaFoldDB" id="A0A8D8PD09"/>
<dbReference type="EMBL" id="HBUE01231005">
    <property type="protein sequence ID" value="CAG6544886.1"/>
    <property type="molecule type" value="Transcribed_RNA"/>
</dbReference>